<name>A0A314L7N7_NICAT</name>
<protein>
    <submittedName>
        <fullName evidence="2">Momilactone a synthase</fullName>
    </submittedName>
</protein>
<proteinExistence type="predicted"/>
<dbReference type="EMBL" id="MJEQ01000352">
    <property type="protein sequence ID" value="OIT37089.1"/>
    <property type="molecule type" value="Genomic_DNA"/>
</dbReference>
<dbReference type="AlphaFoldDB" id="A0A314L7N7"/>
<keyword evidence="1" id="KW-0472">Membrane</keyword>
<accession>A0A314L7N7</accession>
<keyword evidence="1" id="KW-1133">Transmembrane helix</keyword>
<keyword evidence="3" id="KW-1185">Reference proteome</keyword>
<comment type="caution">
    <text evidence="2">The sequence shown here is derived from an EMBL/GenBank/DDBJ whole genome shotgun (WGS) entry which is preliminary data.</text>
</comment>
<keyword evidence="1" id="KW-0812">Transmembrane</keyword>
<sequence length="110" mass="11685">MTFSNSDFSLSRMLDFTAPIIPALLYMMSSLPYLSTAMFTAFSRSSSFVTSQCTNVVDVGSNSLQTLCAKSSWISAITTLAPYLEKSLAAASPMPLAAPVITATLPSSLK</sequence>
<dbReference type="Proteomes" id="UP000187609">
    <property type="component" value="Unassembled WGS sequence"/>
</dbReference>
<organism evidence="2 3">
    <name type="scientific">Nicotiana attenuata</name>
    <name type="common">Coyote tobacco</name>
    <dbReference type="NCBI Taxonomy" id="49451"/>
    <lineage>
        <taxon>Eukaryota</taxon>
        <taxon>Viridiplantae</taxon>
        <taxon>Streptophyta</taxon>
        <taxon>Embryophyta</taxon>
        <taxon>Tracheophyta</taxon>
        <taxon>Spermatophyta</taxon>
        <taxon>Magnoliopsida</taxon>
        <taxon>eudicotyledons</taxon>
        <taxon>Gunneridae</taxon>
        <taxon>Pentapetalae</taxon>
        <taxon>asterids</taxon>
        <taxon>lamiids</taxon>
        <taxon>Solanales</taxon>
        <taxon>Solanaceae</taxon>
        <taxon>Nicotianoideae</taxon>
        <taxon>Nicotianeae</taxon>
        <taxon>Nicotiana</taxon>
    </lineage>
</organism>
<evidence type="ECO:0000313" key="2">
    <source>
        <dbReference type="EMBL" id="OIT37089.1"/>
    </source>
</evidence>
<reference evidence="2" key="1">
    <citation type="submission" date="2016-11" db="EMBL/GenBank/DDBJ databases">
        <title>The genome of Nicotiana attenuata.</title>
        <authorList>
            <person name="Xu S."/>
            <person name="Brockmoeller T."/>
            <person name="Gaquerel E."/>
            <person name="Navarro A."/>
            <person name="Kuhl H."/>
            <person name="Gase K."/>
            <person name="Ling Z."/>
            <person name="Zhou W."/>
            <person name="Kreitzer C."/>
            <person name="Stanke M."/>
            <person name="Tang H."/>
            <person name="Lyons E."/>
            <person name="Pandey P."/>
            <person name="Pandey S.P."/>
            <person name="Timmermann B."/>
            <person name="Baldwin I.T."/>
        </authorList>
    </citation>
    <scope>NUCLEOTIDE SEQUENCE [LARGE SCALE GENOMIC DNA]</scope>
    <source>
        <strain evidence="2">UT</strain>
    </source>
</reference>
<evidence type="ECO:0000256" key="1">
    <source>
        <dbReference type="SAM" id="Phobius"/>
    </source>
</evidence>
<evidence type="ECO:0000313" key="3">
    <source>
        <dbReference type="Proteomes" id="UP000187609"/>
    </source>
</evidence>
<dbReference type="Gramene" id="OIT37089">
    <property type="protein sequence ID" value="OIT37089"/>
    <property type="gene ID" value="A4A49_01519"/>
</dbReference>
<feature type="transmembrane region" description="Helical" evidence="1">
    <location>
        <begin position="20"/>
        <end position="42"/>
    </location>
</feature>
<gene>
    <name evidence="2" type="ORF">A4A49_01519</name>
</gene>